<keyword evidence="2" id="KW-1185">Reference proteome</keyword>
<proteinExistence type="predicted"/>
<reference evidence="1 2" key="2">
    <citation type="submission" date="2014-03" db="EMBL/GenBank/DDBJ databases">
        <title>The Genome Sequence of Anncaliia algerae insect isolate PRA339.</title>
        <authorList>
            <consortium name="The Broad Institute Genome Sequencing Platform"/>
            <consortium name="The Broad Institute Genome Sequencing Center for Infectious Disease"/>
            <person name="Cuomo C."/>
            <person name="Becnel J."/>
            <person name="Sanscrainte N."/>
            <person name="Walker B."/>
            <person name="Young S.K."/>
            <person name="Zeng Q."/>
            <person name="Gargeya S."/>
            <person name="Fitzgerald M."/>
            <person name="Haas B."/>
            <person name="Abouelleil A."/>
            <person name="Alvarado L."/>
            <person name="Arachchi H.M."/>
            <person name="Berlin A.M."/>
            <person name="Chapman S.B."/>
            <person name="Dewar J."/>
            <person name="Goldberg J."/>
            <person name="Griggs A."/>
            <person name="Gujja S."/>
            <person name="Hansen M."/>
            <person name="Howarth C."/>
            <person name="Imamovic A."/>
            <person name="Larimer J."/>
            <person name="McCowan C."/>
            <person name="Murphy C."/>
            <person name="Neiman D."/>
            <person name="Pearson M."/>
            <person name="Priest M."/>
            <person name="Roberts A."/>
            <person name="Saif S."/>
            <person name="Shea T."/>
            <person name="Sisk P."/>
            <person name="Sykes S."/>
            <person name="Wortman J."/>
            <person name="Nusbaum C."/>
            <person name="Birren B."/>
        </authorList>
    </citation>
    <scope>NUCLEOTIDE SEQUENCE [LARGE SCALE GENOMIC DNA]</scope>
    <source>
        <strain evidence="1 2">PRA339</strain>
    </source>
</reference>
<dbReference type="AlphaFoldDB" id="A0A059F0B3"/>
<dbReference type="EMBL" id="KK365173">
    <property type="protein sequence ID" value="KCZ80575.1"/>
    <property type="molecule type" value="Genomic_DNA"/>
</dbReference>
<dbReference type="HOGENOM" id="CLU_044348_7_3_1"/>
<feature type="non-terminal residue" evidence="1">
    <location>
        <position position="1"/>
    </location>
</feature>
<reference evidence="2" key="1">
    <citation type="submission" date="2013-02" db="EMBL/GenBank/DDBJ databases">
        <authorList>
            <consortium name="The Broad Institute Genome Sequencing Platform"/>
            <person name="Cuomo C."/>
            <person name="Becnel J."/>
            <person name="Sanscrainte N."/>
            <person name="Walker B."/>
            <person name="Young S.K."/>
            <person name="Zeng Q."/>
            <person name="Gargeya S."/>
            <person name="Fitzgerald M."/>
            <person name="Haas B."/>
            <person name="Abouelleil A."/>
            <person name="Alvarado L."/>
            <person name="Arachchi H.M."/>
            <person name="Berlin A.M."/>
            <person name="Chapman S.B."/>
            <person name="Dewar J."/>
            <person name="Goldberg J."/>
            <person name="Griggs A."/>
            <person name="Gujja S."/>
            <person name="Hansen M."/>
            <person name="Howarth C."/>
            <person name="Imamovic A."/>
            <person name="Larimer J."/>
            <person name="McCowan C."/>
            <person name="Murphy C."/>
            <person name="Neiman D."/>
            <person name="Pearson M."/>
            <person name="Priest M."/>
            <person name="Roberts A."/>
            <person name="Saif S."/>
            <person name="Shea T."/>
            <person name="Sisk P."/>
            <person name="Sykes S."/>
            <person name="Wortman J."/>
            <person name="Nusbaum C."/>
            <person name="Birren B."/>
        </authorList>
    </citation>
    <scope>NUCLEOTIDE SEQUENCE [LARGE SCALE GENOMIC DNA]</scope>
    <source>
        <strain evidence="2">PRA339</strain>
    </source>
</reference>
<dbReference type="OrthoDB" id="10359932at2759"/>
<gene>
    <name evidence="1" type="ORF">H312_02032</name>
</gene>
<dbReference type="VEuPathDB" id="MicrosporidiaDB:H312_02032"/>
<protein>
    <submittedName>
        <fullName evidence="1">Uncharacterized protein</fullName>
    </submittedName>
</protein>
<evidence type="ECO:0000313" key="2">
    <source>
        <dbReference type="Proteomes" id="UP000030655"/>
    </source>
</evidence>
<dbReference type="Proteomes" id="UP000030655">
    <property type="component" value="Unassembled WGS sequence"/>
</dbReference>
<accession>A0A059F0B3</accession>
<evidence type="ECO:0000313" key="1">
    <source>
        <dbReference type="EMBL" id="KCZ80575.1"/>
    </source>
</evidence>
<sequence>KVILKISENNLINPIKLGGFGILIEIDETMMNFKVKSHRGRSPSNKTDALCFVEFNEKITKCLQYAFPIKNLKLSYL</sequence>
<organism evidence="1 2">
    <name type="scientific">Anncaliia algerae PRA339</name>
    <dbReference type="NCBI Taxonomy" id="1288291"/>
    <lineage>
        <taxon>Eukaryota</taxon>
        <taxon>Fungi</taxon>
        <taxon>Fungi incertae sedis</taxon>
        <taxon>Microsporidia</taxon>
        <taxon>Tubulinosematoidea</taxon>
        <taxon>Tubulinosematidae</taxon>
        <taxon>Anncaliia</taxon>
    </lineage>
</organism>
<name>A0A059F0B3_9MICR</name>